<organism evidence="1 2">
    <name type="scientific">Bombella dulcis</name>
    <dbReference type="NCBI Taxonomy" id="2967339"/>
    <lineage>
        <taxon>Bacteria</taxon>
        <taxon>Pseudomonadati</taxon>
        <taxon>Pseudomonadota</taxon>
        <taxon>Alphaproteobacteria</taxon>
        <taxon>Acetobacterales</taxon>
        <taxon>Acetobacteraceae</taxon>
        <taxon>Bombella</taxon>
    </lineage>
</organism>
<dbReference type="Proteomes" id="UP001165633">
    <property type="component" value="Unassembled WGS sequence"/>
</dbReference>
<keyword evidence="2" id="KW-1185">Reference proteome</keyword>
<evidence type="ECO:0000313" key="2">
    <source>
        <dbReference type="Proteomes" id="UP001165633"/>
    </source>
</evidence>
<dbReference type="EMBL" id="JANIDV010000009">
    <property type="protein sequence ID" value="MCX5617010.1"/>
    <property type="molecule type" value="Genomic_DNA"/>
</dbReference>
<sequence>MADAKNTTIPAALQQIPLRNVIDSAKEFTNHMTLLLDALEGMIPEPDDDGAQAYDFVQMILNHTEYHGDMLTREMRTIDSIAMGEAA</sequence>
<reference evidence="1" key="1">
    <citation type="submission" date="2022-07" db="EMBL/GenBank/DDBJ databases">
        <title>Bombella genomes.</title>
        <authorList>
            <person name="Harer L."/>
            <person name="Styblova S."/>
            <person name="Ehrmann M."/>
        </authorList>
    </citation>
    <scope>NUCLEOTIDE SEQUENCE</scope>
    <source>
        <strain evidence="1">TMW 2.2559</strain>
    </source>
</reference>
<comment type="caution">
    <text evidence="1">The sequence shown here is derived from an EMBL/GenBank/DDBJ whole genome shotgun (WGS) entry which is preliminary data.</text>
</comment>
<evidence type="ECO:0008006" key="3">
    <source>
        <dbReference type="Google" id="ProtNLM"/>
    </source>
</evidence>
<evidence type="ECO:0000313" key="1">
    <source>
        <dbReference type="EMBL" id="MCX5617010.1"/>
    </source>
</evidence>
<name>A0ABT3WFL4_9PROT</name>
<proteinExistence type="predicted"/>
<protein>
    <recommendedName>
        <fullName evidence="3">DinB family protein</fullName>
    </recommendedName>
</protein>
<accession>A0ABT3WFL4</accession>
<gene>
    <name evidence="1" type="ORF">NQF87_08520</name>
</gene>
<dbReference type="RefSeq" id="WP_266127988.1">
    <property type="nucleotide sequence ID" value="NZ_JANIDV010000009.1"/>
</dbReference>